<comment type="subunit">
    <text evidence="2">Part of the Csm effector complex that includes Cas10, Csm2, Csm3, Csm4 and Csm5.</text>
</comment>
<dbReference type="InterPro" id="IPR005537">
    <property type="entry name" value="RAMP_III_fam"/>
</dbReference>
<dbReference type="GO" id="GO:0051607">
    <property type="term" value="P:defense response to virus"/>
    <property type="evidence" value="ECO:0007669"/>
    <property type="project" value="UniProtKB-KW"/>
</dbReference>
<keyword evidence="5" id="KW-1185">Reference proteome</keyword>
<organism evidence="4 5">
    <name type="scientific">Arachnia propionica</name>
    <dbReference type="NCBI Taxonomy" id="1750"/>
    <lineage>
        <taxon>Bacteria</taxon>
        <taxon>Bacillati</taxon>
        <taxon>Actinomycetota</taxon>
        <taxon>Actinomycetes</taxon>
        <taxon>Propionibacteriales</taxon>
        <taxon>Propionibacteriaceae</taxon>
        <taxon>Arachnia</taxon>
    </lineage>
</organism>
<gene>
    <name evidence="4" type="ORF">NCTC12967_00236</name>
</gene>
<evidence type="ECO:0000256" key="2">
    <source>
        <dbReference type="ARBA" id="ARBA00093789"/>
    </source>
</evidence>
<dbReference type="Proteomes" id="UP000273044">
    <property type="component" value="Chromosome"/>
</dbReference>
<dbReference type="RefSeq" id="WP_061787327.1">
    <property type="nucleotide sequence ID" value="NZ_CAURRE010000015.1"/>
</dbReference>
<keyword evidence="1" id="KW-0051">Antiviral defense</keyword>
<reference evidence="4 5" key="1">
    <citation type="submission" date="2018-12" db="EMBL/GenBank/DDBJ databases">
        <authorList>
            <consortium name="Pathogen Informatics"/>
        </authorList>
    </citation>
    <scope>NUCLEOTIDE SEQUENCE [LARGE SCALE GENOMIC DNA]</scope>
    <source>
        <strain evidence="4 5">NCTC12967</strain>
    </source>
</reference>
<proteinExistence type="predicted"/>
<dbReference type="EMBL" id="LR134406">
    <property type="protein sequence ID" value="VEH68972.1"/>
    <property type="molecule type" value="Genomic_DNA"/>
</dbReference>
<name>A0A448MV18_9ACTN</name>
<dbReference type="GeneID" id="64405735"/>
<dbReference type="CDD" id="cd09726">
    <property type="entry name" value="RAMP_I_III"/>
    <property type="match status" value="1"/>
</dbReference>
<dbReference type="AlphaFoldDB" id="A0A448MV18"/>
<accession>A0A448MV18</accession>
<protein>
    <recommendedName>
        <fullName evidence="3">CRISPR type III-associated protein domain-containing protein</fullName>
    </recommendedName>
</protein>
<sequence>MSLKFEVEFLTPFVISSGKALDGLDHTIDEETPFPSSAVKGLLRAHALHWLGLPKTLVGEVFGTARKGSDWIFSDVAVERVGTGSLKHGVEPSLWNRVRVDENGRAEERALVAGQQCWAARGEFTVAWDGRGDSPKLHVLVLRAAARDIVSIGLNRRRGFGWVTIRDAEPWTDDDSRTLLAVKEES</sequence>
<dbReference type="Pfam" id="PF03787">
    <property type="entry name" value="RAMPs"/>
    <property type="match status" value="1"/>
</dbReference>
<evidence type="ECO:0000259" key="3">
    <source>
        <dbReference type="Pfam" id="PF03787"/>
    </source>
</evidence>
<evidence type="ECO:0000313" key="5">
    <source>
        <dbReference type="Proteomes" id="UP000273044"/>
    </source>
</evidence>
<feature type="domain" description="CRISPR type III-associated protein" evidence="3">
    <location>
        <begin position="7"/>
        <end position="163"/>
    </location>
</feature>
<evidence type="ECO:0000313" key="4">
    <source>
        <dbReference type="EMBL" id="VEH68972.1"/>
    </source>
</evidence>
<evidence type="ECO:0000256" key="1">
    <source>
        <dbReference type="ARBA" id="ARBA00023118"/>
    </source>
</evidence>